<dbReference type="Proteomes" id="UP000688137">
    <property type="component" value="Unassembled WGS sequence"/>
</dbReference>
<dbReference type="EMBL" id="CAJJDM010000089">
    <property type="protein sequence ID" value="CAD8090712.1"/>
    <property type="molecule type" value="Genomic_DNA"/>
</dbReference>
<sequence>MNVADRGMHIILMYLRMNAYTILSIQMLTKVNQICSNDGEQFLSVSIKGASFMIILNLTAFIYVKAKEKMQVSDNFLLAFLNICWGIIEFMKSYQTTEINLNECQYVINIQQITFYFQATTALWVVLAFFFSQIVIRITSLPINCVSIYLILVNEKQSCLEDNIYYLMIFSTVWLIILGIPYNFFMSANKRVTGPYQFLTTIGILIQIPVCVLIYLQGLNYKNDACQTAYTAQEIYMVISVLQLVILLLYFIYYKKYEKERKNQEISKELVNLSTTTVSTKLSSTKYTIKK</sequence>
<keyword evidence="3" id="KW-1185">Reference proteome</keyword>
<feature type="transmembrane region" description="Helical" evidence="1">
    <location>
        <begin position="41"/>
        <end position="64"/>
    </location>
</feature>
<dbReference type="AlphaFoldDB" id="A0A8S1NF21"/>
<evidence type="ECO:0000313" key="3">
    <source>
        <dbReference type="Proteomes" id="UP000688137"/>
    </source>
</evidence>
<name>A0A8S1NF21_PARPR</name>
<reference evidence="2" key="1">
    <citation type="submission" date="2021-01" db="EMBL/GenBank/DDBJ databases">
        <authorList>
            <consortium name="Genoscope - CEA"/>
            <person name="William W."/>
        </authorList>
    </citation>
    <scope>NUCLEOTIDE SEQUENCE</scope>
</reference>
<evidence type="ECO:0008006" key="4">
    <source>
        <dbReference type="Google" id="ProtNLM"/>
    </source>
</evidence>
<protein>
    <recommendedName>
        <fullName evidence="4">Transmembrane protein</fullName>
    </recommendedName>
</protein>
<feature type="transmembrane region" description="Helical" evidence="1">
    <location>
        <begin position="76"/>
        <end position="94"/>
    </location>
</feature>
<feature type="transmembrane region" description="Helical" evidence="1">
    <location>
        <begin position="164"/>
        <end position="184"/>
    </location>
</feature>
<gene>
    <name evidence="2" type="ORF">PPRIM_AZ9-3.1.T0860172</name>
</gene>
<evidence type="ECO:0000313" key="2">
    <source>
        <dbReference type="EMBL" id="CAD8090712.1"/>
    </source>
</evidence>
<dbReference type="OMA" id="GMHIILM"/>
<feature type="transmembrane region" description="Helical" evidence="1">
    <location>
        <begin position="235"/>
        <end position="254"/>
    </location>
</feature>
<proteinExistence type="predicted"/>
<keyword evidence="1" id="KW-0472">Membrane</keyword>
<keyword evidence="1" id="KW-1133">Transmembrane helix</keyword>
<evidence type="ECO:0000256" key="1">
    <source>
        <dbReference type="SAM" id="Phobius"/>
    </source>
</evidence>
<feature type="transmembrane region" description="Helical" evidence="1">
    <location>
        <begin position="196"/>
        <end position="215"/>
    </location>
</feature>
<feature type="transmembrane region" description="Helical" evidence="1">
    <location>
        <begin position="106"/>
        <end position="127"/>
    </location>
</feature>
<keyword evidence="1" id="KW-0812">Transmembrane</keyword>
<feature type="transmembrane region" description="Helical" evidence="1">
    <location>
        <begin position="134"/>
        <end position="152"/>
    </location>
</feature>
<comment type="caution">
    <text evidence="2">The sequence shown here is derived from an EMBL/GenBank/DDBJ whole genome shotgun (WGS) entry which is preliminary data.</text>
</comment>
<feature type="transmembrane region" description="Helical" evidence="1">
    <location>
        <begin position="12"/>
        <end position="29"/>
    </location>
</feature>
<organism evidence="2 3">
    <name type="scientific">Paramecium primaurelia</name>
    <dbReference type="NCBI Taxonomy" id="5886"/>
    <lineage>
        <taxon>Eukaryota</taxon>
        <taxon>Sar</taxon>
        <taxon>Alveolata</taxon>
        <taxon>Ciliophora</taxon>
        <taxon>Intramacronucleata</taxon>
        <taxon>Oligohymenophorea</taxon>
        <taxon>Peniculida</taxon>
        <taxon>Parameciidae</taxon>
        <taxon>Paramecium</taxon>
    </lineage>
</organism>
<accession>A0A8S1NF21</accession>